<sequence length="174" mass="19116">MKSVAVALTPAPVRRHRVHRVRRLLGRLKLRRQDEVRVGRRLVRVVDTRQAPQPPRGLPGVQPFHVPLAAHLHRSRHMHNGEDAVARKDLGDEADALHIGVAVRPGEAEPRGEEAADLVAVEDLHAMSLGLQALSEQAGDGGLARARQSGEPDRGSLSPSRGEVTRRRTRPPRP</sequence>
<keyword evidence="3" id="KW-1185">Reference proteome</keyword>
<evidence type="ECO:0000313" key="2">
    <source>
        <dbReference type="EMBL" id="GAA3784874.1"/>
    </source>
</evidence>
<dbReference type="EMBL" id="BAABDE010000008">
    <property type="protein sequence ID" value="GAA3784874.1"/>
    <property type="molecule type" value="Genomic_DNA"/>
</dbReference>
<gene>
    <name evidence="2" type="ORF">GCM10022403_019550</name>
</gene>
<feature type="region of interest" description="Disordered" evidence="1">
    <location>
        <begin position="135"/>
        <end position="174"/>
    </location>
</feature>
<proteinExistence type="predicted"/>
<reference evidence="3" key="1">
    <citation type="journal article" date="2019" name="Int. J. Syst. Evol. Microbiol.">
        <title>The Global Catalogue of Microorganisms (GCM) 10K type strain sequencing project: providing services to taxonomists for standard genome sequencing and annotation.</title>
        <authorList>
            <consortium name="The Broad Institute Genomics Platform"/>
            <consortium name="The Broad Institute Genome Sequencing Center for Infectious Disease"/>
            <person name="Wu L."/>
            <person name="Ma J."/>
        </authorList>
    </citation>
    <scope>NUCLEOTIDE SEQUENCE [LARGE SCALE GENOMIC DNA]</scope>
    <source>
        <strain evidence="3">JCM 17138</strain>
    </source>
</reference>
<dbReference type="Proteomes" id="UP001501009">
    <property type="component" value="Unassembled WGS sequence"/>
</dbReference>
<accession>A0ABP7HCT4</accession>
<evidence type="ECO:0000313" key="3">
    <source>
        <dbReference type="Proteomes" id="UP001501009"/>
    </source>
</evidence>
<comment type="caution">
    <text evidence="2">The sequence shown here is derived from an EMBL/GenBank/DDBJ whole genome shotgun (WGS) entry which is preliminary data.</text>
</comment>
<protein>
    <submittedName>
        <fullName evidence="2">Uncharacterized protein</fullName>
    </submittedName>
</protein>
<organism evidence="2 3">
    <name type="scientific">Streptomyces coacervatus</name>
    <dbReference type="NCBI Taxonomy" id="647381"/>
    <lineage>
        <taxon>Bacteria</taxon>
        <taxon>Bacillati</taxon>
        <taxon>Actinomycetota</taxon>
        <taxon>Actinomycetes</taxon>
        <taxon>Kitasatosporales</taxon>
        <taxon>Streptomycetaceae</taxon>
        <taxon>Streptomyces</taxon>
    </lineage>
</organism>
<evidence type="ECO:0000256" key="1">
    <source>
        <dbReference type="SAM" id="MobiDB-lite"/>
    </source>
</evidence>
<name>A0ABP7HCT4_9ACTN</name>